<name>X1D2S3_9ZZZZ</name>
<comment type="caution">
    <text evidence="1">The sequence shown here is derived from an EMBL/GenBank/DDBJ whole genome shotgun (WGS) entry which is preliminary data.</text>
</comment>
<feature type="non-terminal residue" evidence="1">
    <location>
        <position position="77"/>
    </location>
</feature>
<evidence type="ECO:0000313" key="1">
    <source>
        <dbReference type="EMBL" id="GAG99417.1"/>
    </source>
</evidence>
<dbReference type="EMBL" id="BART01022682">
    <property type="protein sequence ID" value="GAG99417.1"/>
    <property type="molecule type" value="Genomic_DNA"/>
</dbReference>
<reference evidence="1" key="1">
    <citation type="journal article" date="2014" name="Front. Microbiol.">
        <title>High frequency of phylogenetically diverse reductive dehalogenase-homologous genes in deep subseafloor sedimentary metagenomes.</title>
        <authorList>
            <person name="Kawai M."/>
            <person name="Futagami T."/>
            <person name="Toyoda A."/>
            <person name="Takaki Y."/>
            <person name="Nishi S."/>
            <person name="Hori S."/>
            <person name="Arai W."/>
            <person name="Tsubouchi T."/>
            <person name="Morono Y."/>
            <person name="Uchiyama I."/>
            <person name="Ito T."/>
            <person name="Fujiyama A."/>
            <person name="Inagaki F."/>
            <person name="Takami H."/>
        </authorList>
    </citation>
    <scope>NUCLEOTIDE SEQUENCE</scope>
    <source>
        <strain evidence="1">Expedition CK06-06</strain>
    </source>
</reference>
<proteinExistence type="predicted"/>
<sequence>MNPIEYFGDLLSKKLGKGDLVGRGLILYSVQDEVGSTDDINLDVLKRSFQNSLKIRLKKVNAPDVDKISDEMVKELL</sequence>
<accession>X1D2S3</accession>
<organism evidence="1">
    <name type="scientific">marine sediment metagenome</name>
    <dbReference type="NCBI Taxonomy" id="412755"/>
    <lineage>
        <taxon>unclassified sequences</taxon>
        <taxon>metagenomes</taxon>
        <taxon>ecological metagenomes</taxon>
    </lineage>
</organism>
<dbReference type="AlphaFoldDB" id="X1D2S3"/>
<gene>
    <name evidence="1" type="ORF">S01H4_41465</name>
</gene>
<protein>
    <submittedName>
        <fullName evidence="1">Uncharacterized protein</fullName>
    </submittedName>
</protein>